<dbReference type="AlphaFoldDB" id="A0AAJ0BYY4"/>
<gene>
    <name evidence="2" type="ORF">QBC33DRAFT_192332</name>
</gene>
<accession>A0AAJ0BYY4</accession>
<dbReference type="Pfam" id="PF00266">
    <property type="entry name" value="Aminotran_5"/>
    <property type="match status" value="1"/>
</dbReference>
<dbReference type="GO" id="GO:0008483">
    <property type="term" value="F:transaminase activity"/>
    <property type="evidence" value="ECO:0007669"/>
    <property type="project" value="UniProtKB-KW"/>
</dbReference>
<dbReference type="InterPro" id="IPR000192">
    <property type="entry name" value="Aminotrans_V_dom"/>
</dbReference>
<sequence length="445" mass="48868">MSSQASLDINEVRESFPSLSSDQVFFDNAGGSQALGTVVDRIRDYLLHSNVQLGASYATGKNSTARYAEGYAAAAKYINASRDEIGKFDTHTPLPTPLFYGRLPPLVRSSRLTSVPVLGSSTTQLFRNLSFALSFDEGDELVVSAVDHESNIEAWVDVAERQKLVVKWWKPEASATDPGSKANPKLTPESLKGLLSEKTRLVTLTHASNILGTIHDIKAIAETAHAHSPRALVCVDAVAYAPHRKIDVKELGVDFYSFSWYKVYGPHISLLYASPNGLSQVRSFGHFFNAHKTLEDKLGLAGASYELVYAIPAVTEYLSPSDGPSKWDGIIRQETILQETLLGYLNARDDVTIWGETSPDARLRVPTISFTVRGWNSKDLVETVERQTNFGFRAGTFYSVRLAKEILGLVGEGDVVVRVSMVHYNTVDEVKALISALDRVLAKKA</sequence>
<dbReference type="Gene3D" id="3.90.1150.10">
    <property type="entry name" value="Aspartate Aminotransferase, domain 1"/>
    <property type="match status" value="1"/>
</dbReference>
<name>A0AAJ0BYY4_9PEZI</name>
<dbReference type="PANTHER" id="PTHR43586">
    <property type="entry name" value="CYSTEINE DESULFURASE"/>
    <property type="match status" value="1"/>
</dbReference>
<organism evidence="2 3">
    <name type="scientific">Phialemonium atrogriseum</name>
    <dbReference type="NCBI Taxonomy" id="1093897"/>
    <lineage>
        <taxon>Eukaryota</taxon>
        <taxon>Fungi</taxon>
        <taxon>Dikarya</taxon>
        <taxon>Ascomycota</taxon>
        <taxon>Pezizomycotina</taxon>
        <taxon>Sordariomycetes</taxon>
        <taxon>Sordariomycetidae</taxon>
        <taxon>Cephalothecales</taxon>
        <taxon>Cephalothecaceae</taxon>
        <taxon>Phialemonium</taxon>
    </lineage>
</organism>
<evidence type="ECO:0000313" key="3">
    <source>
        <dbReference type="Proteomes" id="UP001244011"/>
    </source>
</evidence>
<keyword evidence="2" id="KW-0032">Aminotransferase</keyword>
<dbReference type="InterPro" id="IPR015424">
    <property type="entry name" value="PyrdxlP-dep_Trfase"/>
</dbReference>
<evidence type="ECO:0000259" key="1">
    <source>
        <dbReference type="Pfam" id="PF00266"/>
    </source>
</evidence>
<dbReference type="PANTHER" id="PTHR43586:SF21">
    <property type="entry name" value="PYRIDOXAL PHOSPHATE (PLP)-DEPENDENT ASPARTATE AMINOTRANSFERASE SUPERFAMILY"/>
    <property type="match status" value="1"/>
</dbReference>
<dbReference type="InterPro" id="IPR015421">
    <property type="entry name" value="PyrdxlP-dep_Trfase_major"/>
</dbReference>
<dbReference type="Gene3D" id="3.40.640.10">
    <property type="entry name" value="Type I PLP-dependent aspartate aminotransferase-like (Major domain)"/>
    <property type="match status" value="1"/>
</dbReference>
<dbReference type="Proteomes" id="UP001244011">
    <property type="component" value="Unassembled WGS sequence"/>
</dbReference>
<dbReference type="RefSeq" id="XP_060280874.1">
    <property type="nucleotide sequence ID" value="XM_060422529.1"/>
</dbReference>
<feature type="domain" description="Aminotransferase class V" evidence="1">
    <location>
        <begin position="131"/>
        <end position="433"/>
    </location>
</feature>
<dbReference type="EMBL" id="MU839019">
    <property type="protein sequence ID" value="KAK1764661.1"/>
    <property type="molecule type" value="Genomic_DNA"/>
</dbReference>
<comment type="caution">
    <text evidence="2">The sequence shown here is derived from an EMBL/GenBank/DDBJ whole genome shotgun (WGS) entry which is preliminary data.</text>
</comment>
<dbReference type="SUPFAM" id="SSF53383">
    <property type="entry name" value="PLP-dependent transferases"/>
    <property type="match status" value="1"/>
</dbReference>
<reference evidence="2" key="1">
    <citation type="submission" date="2023-06" db="EMBL/GenBank/DDBJ databases">
        <title>Genome-scale phylogeny and comparative genomics of the fungal order Sordariales.</title>
        <authorList>
            <consortium name="Lawrence Berkeley National Laboratory"/>
            <person name="Hensen N."/>
            <person name="Bonometti L."/>
            <person name="Westerberg I."/>
            <person name="Brannstrom I.O."/>
            <person name="Guillou S."/>
            <person name="Cros-Aarteil S."/>
            <person name="Calhoun S."/>
            <person name="Haridas S."/>
            <person name="Kuo A."/>
            <person name="Mondo S."/>
            <person name="Pangilinan J."/>
            <person name="Riley R."/>
            <person name="Labutti K."/>
            <person name="Andreopoulos B."/>
            <person name="Lipzen A."/>
            <person name="Chen C."/>
            <person name="Yanf M."/>
            <person name="Daum C."/>
            <person name="Ng V."/>
            <person name="Clum A."/>
            <person name="Steindorff A."/>
            <person name="Ohm R."/>
            <person name="Martin F."/>
            <person name="Silar P."/>
            <person name="Natvig D."/>
            <person name="Lalanne C."/>
            <person name="Gautier V."/>
            <person name="Ament-Velasquez S.L."/>
            <person name="Kruys A."/>
            <person name="Hutchinson M.I."/>
            <person name="Powell A.J."/>
            <person name="Barry K."/>
            <person name="Miller A.N."/>
            <person name="Grigoriev I.V."/>
            <person name="Debuchy R."/>
            <person name="Gladieux P."/>
            <person name="Thoren M.H."/>
            <person name="Johannesson H."/>
        </authorList>
    </citation>
    <scope>NUCLEOTIDE SEQUENCE</scope>
    <source>
        <strain evidence="2">8032-3</strain>
    </source>
</reference>
<keyword evidence="3" id="KW-1185">Reference proteome</keyword>
<keyword evidence="2" id="KW-0808">Transferase</keyword>
<protein>
    <submittedName>
        <fullName evidence="2">Aminotransferase class-V</fullName>
    </submittedName>
</protein>
<evidence type="ECO:0000313" key="2">
    <source>
        <dbReference type="EMBL" id="KAK1764661.1"/>
    </source>
</evidence>
<dbReference type="InterPro" id="IPR015422">
    <property type="entry name" value="PyrdxlP-dep_Trfase_small"/>
</dbReference>
<dbReference type="GeneID" id="85305716"/>
<proteinExistence type="predicted"/>